<gene>
    <name evidence="1" type="ORF">EV209_1350</name>
</gene>
<dbReference type="RefSeq" id="WP_130434368.1">
    <property type="nucleotide sequence ID" value="NZ_SGXF01000002.1"/>
</dbReference>
<dbReference type="Proteomes" id="UP000292927">
    <property type="component" value="Unassembled WGS sequence"/>
</dbReference>
<dbReference type="Pfam" id="PF14354">
    <property type="entry name" value="Lar_restr_allev"/>
    <property type="match status" value="1"/>
</dbReference>
<evidence type="ECO:0000313" key="2">
    <source>
        <dbReference type="Proteomes" id="UP000292927"/>
    </source>
</evidence>
<dbReference type="EMBL" id="SGXF01000002">
    <property type="protein sequence ID" value="RZT00914.1"/>
    <property type="molecule type" value="Genomic_DNA"/>
</dbReference>
<dbReference type="OrthoDB" id="8778022at2"/>
<proteinExistence type="predicted"/>
<sequence>MSEIKLKPCPFCGGKAKLIQIDKGPFAVVICKVCETQSNVFLKAEDAEVAWNRRNVDEQNKEVPLH</sequence>
<organism evidence="1 2">
    <name type="scientific">Cuneatibacter caecimuris</name>
    <dbReference type="NCBI Taxonomy" id="1796618"/>
    <lineage>
        <taxon>Bacteria</taxon>
        <taxon>Bacillati</taxon>
        <taxon>Bacillota</taxon>
        <taxon>Clostridia</taxon>
        <taxon>Lachnospirales</taxon>
        <taxon>Lachnospiraceae</taxon>
        <taxon>Cuneatibacter</taxon>
    </lineage>
</organism>
<evidence type="ECO:0000313" key="1">
    <source>
        <dbReference type="EMBL" id="RZT00914.1"/>
    </source>
</evidence>
<keyword evidence="2" id="KW-1185">Reference proteome</keyword>
<accession>A0A4Q7PJQ1</accession>
<comment type="caution">
    <text evidence="1">The sequence shown here is derived from an EMBL/GenBank/DDBJ whole genome shotgun (WGS) entry which is preliminary data.</text>
</comment>
<protein>
    <submittedName>
        <fullName evidence="1">Lar family restriction alleviation protein</fullName>
    </submittedName>
</protein>
<reference evidence="1 2" key="1">
    <citation type="submission" date="2019-02" db="EMBL/GenBank/DDBJ databases">
        <title>Genomic Encyclopedia of Type Strains, Phase IV (KMG-IV): sequencing the most valuable type-strain genomes for metagenomic binning, comparative biology and taxonomic classification.</title>
        <authorList>
            <person name="Goeker M."/>
        </authorList>
    </citation>
    <scope>NUCLEOTIDE SEQUENCE [LARGE SCALE GENOMIC DNA]</scope>
    <source>
        <strain evidence="1 2">DSM 29486</strain>
    </source>
</reference>
<dbReference type="AlphaFoldDB" id="A0A4Q7PJQ1"/>
<dbReference type="NCBIfam" id="TIGR03655">
    <property type="entry name" value="anti_R_Lar"/>
    <property type="match status" value="1"/>
</dbReference>
<name>A0A4Q7PJQ1_9FIRM</name>
<dbReference type="InterPro" id="IPR019908">
    <property type="entry name" value="Toxin_RalR"/>
</dbReference>